<dbReference type="EMBL" id="VOLR01000002">
    <property type="protein sequence ID" value="TWX62540.1"/>
    <property type="molecule type" value="Genomic_DNA"/>
</dbReference>
<comment type="caution">
    <text evidence="2">The sequence shown here is derived from an EMBL/GenBank/DDBJ whole genome shotgun (WGS) entry which is preliminary data.</text>
</comment>
<dbReference type="PROSITE" id="PS51257">
    <property type="entry name" value="PROKAR_LIPOPROTEIN"/>
    <property type="match status" value="1"/>
</dbReference>
<dbReference type="RefSeq" id="WP_146797423.1">
    <property type="nucleotide sequence ID" value="NZ_VOLP01000003.1"/>
</dbReference>
<dbReference type="Proteomes" id="UP000321525">
    <property type="component" value="Unassembled WGS sequence"/>
</dbReference>
<accession>A0A5C6QS63</accession>
<sequence length="145" mass="16410">MYYFIRLSVVTVISSILFIGCAAPITSGIGTSAMTQGDEFSKHLEVDNPKLAQQLKIIDVKSRKTNGLLEVNLQLNSSYKKSLKLQYHFNWFDAQGFVIESRKTPWQPVELHGFQSTSLSGLAPNEQVATFTVYVREVPEKAYRY</sequence>
<dbReference type="EMBL" id="VOLQ01000002">
    <property type="protein sequence ID" value="TWX71452.1"/>
    <property type="molecule type" value="Genomic_DNA"/>
</dbReference>
<dbReference type="Pfam" id="PF07233">
    <property type="entry name" value="DUF1425"/>
    <property type="match status" value="1"/>
</dbReference>
<gene>
    <name evidence="1" type="ORF">ESZ26_01500</name>
    <name evidence="2" type="ORF">ESZ27_01110</name>
</gene>
<evidence type="ECO:0000313" key="3">
    <source>
        <dbReference type="Proteomes" id="UP000321525"/>
    </source>
</evidence>
<name>A0A5C6QS63_9GAMM</name>
<proteinExistence type="predicted"/>
<protein>
    <submittedName>
        <fullName evidence="2">DUF1425 domain-containing protein</fullName>
    </submittedName>
</protein>
<dbReference type="InterPro" id="IPR010824">
    <property type="entry name" value="DUF1425"/>
</dbReference>
<evidence type="ECO:0000313" key="1">
    <source>
        <dbReference type="EMBL" id="TWX62540.1"/>
    </source>
</evidence>
<keyword evidence="3" id="KW-1185">Reference proteome</keyword>
<dbReference type="OrthoDB" id="5616034at2"/>
<dbReference type="Proteomes" id="UP000321917">
    <property type="component" value="Unassembled WGS sequence"/>
</dbReference>
<dbReference type="InterPro" id="IPR038483">
    <property type="entry name" value="YcfL-like_sf"/>
</dbReference>
<evidence type="ECO:0000313" key="4">
    <source>
        <dbReference type="Proteomes" id="UP000321917"/>
    </source>
</evidence>
<organism evidence="2 4">
    <name type="scientific">Colwellia hornerae</name>
    <dbReference type="NCBI Taxonomy" id="89402"/>
    <lineage>
        <taxon>Bacteria</taxon>
        <taxon>Pseudomonadati</taxon>
        <taxon>Pseudomonadota</taxon>
        <taxon>Gammaproteobacteria</taxon>
        <taxon>Alteromonadales</taxon>
        <taxon>Colwelliaceae</taxon>
        <taxon>Colwellia</taxon>
    </lineage>
</organism>
<dbReference type="Gene3D" id="2.60.40.3230">
    <property type="match status" value="1"/>
</dbReference>
<evidence type="ECO:0000313" key="2">
    <source>
        <dbReference type="EMBL" id="TWX71452.1"/>
    </source>
</evidence>
<dbReference type="AlphaFoldDB" id="A0A5C6QS63"/>
<dbReference type="CDD" id="cd09030">
    <property type="entry name" value="DUF1425"/>
    <property type="match status" value="1"/>
</dbReference>
<reference evidence="2 4" key="1">
    <citation type="submission" date="2019-07" db="EMBL/GenBank/DDBJ databases">
        <title>Genomes of sea-ice associated Colwellia species.</title>
        <authorList>
            <person name="Bowman J.P."/>
        </authorList>
    </citation>
    <scope>NUCLEOTIDE SEQUENCE [LARGE SCALE GENOMIC DNA]</scope>
    <source>
        <strain evidence="1 3">ACAM 607</strain>
        <strain evidence="2 4">IC036</strain>
    </source>
</reference>